<keyword evidence="3" id="KW-0520">NAD</keyword>
<evidence type="ECO:0000256" key="2">
    <source>
        <dbReference type="ARBA" id="ARBA00022679"/>
    </source>
</evidence>
<accession>A0AA38R099</accession>
<dbReference type="PANTHER" id="PTHR11085">
    <property type="entry name" value="NAD-DEPENDENT PROTEIN DEACYLASE SIRTUIN-5, MITOCHONDRIAL-RELATED"/>
    <property type="match status" value="1"/>
</dbReference>
<evidence type="ECO:0000256" key="3">
    <source>
        <dbReference type="ARBA" id="ARBA00023027"/>
    </source>
</evidence>
<protein>
    <recommendedName>
        <fullName evidence="6">Deacetylase sirtuin-type domain-containing protein</fullName>
    </recommendedName>
</protein>
<dbReference type="InterPro" id="IPR029035">
    <property type="entry name" value="DHS-like_NAD/FAD-binding_dom"/>
</dbReference>
<evidence type="ECO:0000313" key="8">
    <source>
        <dbReference type="Proteomes" id="UP001174694"/>
    </source>
</evidence>
<dbReference type="PANTHER" id="PTHR11085:SF8">
    <property type="entry name" value="NAD-DEPENDENT HISTONE DEACETYLASE HST3"/>
    <property type="match status" value="1"/>
</dbReference>
<comment type="similarity">
    <text evidence="1">Belongs to the sirtuin family. Class I subfamily.</text>
</comment>
<dbReference type="Gene3D" id="3.40.50.1220">
    <property type="entry name" value="TPP-binding domain"/>
    <property type="match status" value="1"/>
</dbReference>
<feature type="region of interest" description="Disordered" evidence="5">
    <location>
        <begin position="81"/>
        <end position="115"/>
    </location>
</feature>
<gene>
    <name evidence="7" type="ORF">NKR23_g12412</name>
</gene>
<evidence type="ECO:0000259" key="6">
    <source>
        <dbReference type="PROSITE" id="PS50305"/>
    </source>
</evidence>
<name>A0AA38R099_9PEZI</name>
<proteinExistence type="inferred from homology"/>
<dbReference type="GO" id="GO:0070403">
    <property type="term" value="F:NAD+ binding"/>
    <property type="evidence" value="ECO:0007669"/>
    <property type="project" value="InterPro"/>
</dbReference>
<feature type="binding site" evidence="4">
    <location>
        <position position="213"/>
    </location>
    <ligand>
        <name>Zn(2+)</name>
        <dbReference type="ChEBI" id="CHEBI:29105"/>
    </ligand>
</feature>
<dbReference type="Proteomes" id="UP001174694">
    <property type="component" value="Unassembled WGS sequence"/>
</dbReference>
<keyword evidence="2" id="KW-0808">Transferase</keyword>
<dbReference type="GO" id="GO:0005634">
    <property type="term" value="C:nucleus"/>
    <property type="evidence" value="ECO:0007669"/>
    <property type="project" value="TreeGrafter"/>
</dbReference>
<feature type="binding site" evidence="4">
    <location>
        <position position="234"/>
    </location>
    <ligand>
        <name>Zn(2+)</name>
        <dbReference type="ChEBI" id="CHEBI:29105"/>
    </ligand>
</feature>
<feature type="active site" description="Proton acceptor" evidence="4">
    <location>
        <position position="202"/>
    </location>
</feature>
<comment type="caution">
    <text evidence="7">The sequence shown here is derived from an EMBL/GenBank/DDBJ whole genome shotgun (WGS) entry which is preliminary data.</text>
</comment>
<dbReference type="GO" id="GO:0046872">
    <property type="term" value="F:metal ion binding"/>
    <property type="evidence" value="ECO:0007669"/>
    <property type="project" value="UniProtKB-KW"/>
</dbReference>
<feature type="domain" description="Deacetylase sirtuin-type" evidence="6">
    <location>
        <begin position="14"/>
        <end position="357"/>
    </location>
</feature>
<dbReference type="SUPFAM" id="SSF52467">
    <property type="entry name" value="DHS-like NAD/FAD-binding domain"/>
    <property type="match status" value="1"/>
</dbReference>
<keyword evidence="8" id="KW-1185">Reference proteome</keyword>
<dbReference type="GO" id="GO:0017136">
    <property type="term" value="F:histone deacetylase activity, NAD-dependent"/>
    <property type="evidence" value="ECO:0007669"/>
    <property type="project" value="TreeGrafter"/>
</dbReference>
<sequence>MPEQLTPRARLTRVEPGSPRLHTIANALGRAHNIVALAGAGVSTSAGIPDYRSPRSPVASTNLASSPYSCTGTSFSLLASQSSSPISTPTKKRPSHGGMVSSAKRRKKMTTSSTGATQGLYADGKLFSEAAFRDTTERVQLLQKALYLRDLAVDCKPTLTHAWLASLGSQLLRLYTQNVDMLEDQAGLRTGLGQQSNCVQLHGTVASLECYLCHERYGWEDFRDDINLGRDLLCPKCTKRSKDRESAGKRRHTIGQLRPSMVMLDGPQPQGAEIAELVEDDCAADPQAFLILGTSLKVDGPKTLARQFARQVRACGGTVIYVNRSKPTSAWDNLIDYWVEWTCDAWVGDLLRRQGTLQSKTDKTGSAAPCRLGSYKEYPIVVN</sequence>
<dbReference type="EMBL" id="JANBVO010000120">
    <property type="protein sequence ID" value="KAJ9129928.1"/>
    <property type="molecule type" value="Genomic_DNA"/>
</dbReference>
<keyword evidence="4" id="KW-0862">Zinc</keyword>
<evidence type="ECO:0000256" key="5">
    <source>
        <dbReference type="SAM" id="MobiDB-lite"/>
    </source>
</evidence>
<dbReference type="AlphaFoldDB" id="A0AA38R099"/>
<organism evidence="7 8">
    <name type="scientific">Pleurostoma richardsiae</name>
    <dbReference type="NCBI Taxonomy" id="41990"/>
    <lineage>
        <taxon>Eukaryota</taxon>
        <taxon>Fungi</taxon>
        <taxon>Dikarya</taxon>
        <taxon>Ascomycota</taxon>
        <taxon>Pezizomycotina</taxon>
        <taxon>Sordariomycetes</taxon>
        <taxon>Sordariomycetidae</taxon>
        <taxon>Calosphaeriales</taxon>
        <taxon>Pleurostomataceae</taxon>
        <taxon>Pleurostoma</taxon>
    </lineage>
</organism>
<reference evidence="7" key="1">
    <citation type="submission" date="2022-07" db="EMBL/GenBank/DDBJ databases">
        <title>Fungi with potential for degradation of polypropylene.</title>
        <authorList>
            <person name="Gostincar C."/>
        </authorList>
    </citation>
    <scope>NUCLEOTIDE SEQUENCE</scope>
    <source>
        <strain evidence="7">EXF-13308</strain>
    </source>
</reference>
<evidence type="ECO:0000256" key="4">
    <source>
        <dbReference type="PROSITE-ProRule" id="PRU00236"/>
    </source>
</evidence>
<dbReference type="Pfam" id="PF02146">
    <property type="entry name" value="SIR2"/>
    <property type="match status" value="1"/>
</dbReference>
<dbReference type="InterPro" id="IPR003000">
    <property type="entry name" value="Sirtuin"/>
</dbReference>
<dbReference type="InterPro" id="IPR026590">
    <property type="entry name" value="Ssirtuin_cat_dom"/>
</dbReference>
<evidence type="ECO:0000313" key="7">
    <source>
        <dbReference type="EMBL" id="KAJ9129928.1"/>
    </source>
</evidence>
<feature type="binding site" evidence="4">
    <location>
        <position position="237"/>
    </location>
    <ligand>
        <name>Zn(2+)</name>
        <dbReference type="ChEBI" id="CHEBI:29105"/>
    </ligand>
</feature>
<evidence type="ECO:0000256" key="1">
    <source>
        <dbReference type="ARBA" id="ARBA00006924"/>
    </source>
</evidence>
<dbReference type="InterPro" id="IPR050134">
    <property type="entry name" value="NAD-dep_sirtuin_deacylases"/>
</dbReference>
<keyword evidence="4" id="KW-0479">Metal-binding</keyword>
<dbReference type="PROSITE" id="PS50305">
    <property type="entry name" value="SIRTUIN"/>
    <property type="match status" value="1"/>
</dbReference>
<feature type="binding site" evidence="4">
    <location>
        <position position="210"/>
    </location>
    <ligand>
        <name>Zn(2+)</name>
        <dbReference type="ChEBI" id="CHEBI:29105"/>
    </ligand>
</feature>